<dbReference type="AlphaFoldDB" id="A0A6P2C7X3"/>
<dbReference type="Gene3D" id="3.90.550.10">
    <property type="entry name" value="Spore Coat Polysaccharide Biosynthesis Protein SpsA, Chain A"/>
    <property type="match status" value="1"/>
</dbReference>
<proteinExistence type="predicted"/>
<evidence type="ECO:0000313" key="2">
    <source>
        <dbReference type="EMBL" id="TVZ07117.1"/>
    </source>
</evidence>
<feature type="domain" description="Glycosyltransferase 2-like" evidence="1">
    <location>
        <begin position="7"/>
        <end position="169"/>
    </location>
</feature>
<dbReference type="PANTHER" id="PTHR43685">
    <property type="entry name" value="GLYCOSYLTRANSFERASE"/>
    <property type="match status" value="1"/>
</dbReference>
<dbReference type="CDD" id="cd00761">
    <property type="entry name" value="Glyco_tranf_GTA_type"/>
    <property type="match status" value="1"/>
</dbReference>
<keyword evidence="2" id="KW-0808">Transferase</keyword>
<organism evidence="2 3">
    <name type="scientific">Trebonia kvetii</name>
    <dbReference type="NCBI Taxonomy" id="2480626"/>
    <lineage>
        <taxon>Bacteria</taxon>
        <taxon>Bacillati</taxon>
        <taxon>Actinomycetota</taxon>
        <taxon>Actinomycetes</taxon>
        <taxon>Streptosporangiales</taxon>
        <taxon>Treboniaceae</taxon>
        <taxon>Trebonia</taxon>
    </lineage>
</organism>
<dbReference type="InterPro" id="IPR001173">
    <property type="entry name" value="Glyco_trans_2-like"/>
</dbReference>
<dbReference type="InterPro" id="IPR029044">
    <property type="entry name" value="Nucleotide-diphossugar_trans"/>
</dbReference>
<dbReference type="OrthoDB" id="153025at2"/>
<dbReference type="GO" id="GO:0016740">
    <property type="term" value="F:transferase activity"/>
    <property type="evidence" value="ECO:0007669"/>
    <property type="project" value="UniProtKB-KW"/>
</dbReference>
<protein>
    <submittedName>
        <fullName evidence="2">Glycosyltransferase family 2 protein</fullName>
    </submittedName>
</protein>
<comment type="caution">
    <text evidence="2">The sequence shown here is derived from an EMBL/GenBank/DDBJ whole genome shotgun (WGS) entry which is preliminary data.</text>
</comment>
<dbReference type="SUPFAM" id="SSF53448">
    <property type="entry name" value="Nucleotide-diphospho-sugar transferases"/>
    <property type="match status" value="1"/>
</dbReference>
<keyword evidence="3" id="KW-1185">Reference proteome</keyword>
<evidence type="ECO:0000313" key="3">
    <source>
        <dbReference type="Proteomes" id="UP000460272"/>
    </source>
</evidence>
<evidence type="ECO:0000259" key="1">
    <source>
        <dbReference type="Pfam" id="PF00535"/>
    </source>
</evidence>
<dbReference type="InterPro" id="IPR050834">
    <property type="entry name" value="Glycosyltransf_2"/>
</dbReference>
<accession>A0A6P2C7X3</accession>
<name>A0A6P2C7X3_9ACTN</name>
<dbReference type="Pfam" id="PF00535">
    <property type="entry name" value="Glycos_transf_2"/>
    <property type="match status" value="1"/>
</dbReference>
<dbReference type="Proteomes" id="UP000460272">
    <property type="component" value="Unassembled WGS sequence"/>
</dbReference>
<reference evidence="2 3" key="1">
    <citation type="submission" date="2018-11" db="EMBL/GenBank/DDBJ databases">
        <title>Trebonia kvetii gen.nov., sp.nov., a novel acidophilic actinobacterium, and proposal of the new actinobacterial family Treboniaceae fam. nov.</title>
        <authorList>
            <person name="Rapoport D."/>
            <person name="Sagova-Mareckova M."/>
            <person name="Sedlacek I."/>
            <person name="Provaznik J."/>
            <person name="Kralova S."/>
            <person name="Pavlinic D."/>
            <person name="Benes V."/>
            <person name="Kopecky J."/>
        </authorList>
    </citation>
    <scope>NUCLEOTIDE SEQUENCE [LARGE SCALE GENOMIC DNA]</scope>
    <source>
        <strain evidence="2 3">15Tr583</strain>
    </source>
</reference>
<dbReference type="EMBL" id="RPFW01000001">
    <property type="protein sequence ID" value="TVZ07117.1"/>
    <property type="molecule type" value="Genomic_DNA"/>
</dbReference>
<gene>
    <name evidence="2" type="ORF">EAS64_07330</name>
</gene>
<dbReference type="PANTHER" id="PTHR43685:SF2">
    <property type="entry name" value="GLYCOSYLTRANSFERASE 2-LIKE DOMAIN-CONTAINING PROTEIN"/>
    <property type="match status" value="1"/>
</dbReference>
<sequence length="321" mass="34999">MPARDYSVLICVYTEDRWDQICAAIQSVREQSLACTEIIVVVDYNRALYERLTAAMPDVTVVENTDAKGLSGARNTGSALARGEIIVFLDDDATADPDWLKFIDDSFANPAIIGVGGLTLPKWQTARPWWMPEEFYWVVGCNYLGMPASGAPVRNLLGGNMSFRREVFDVVDGFQAGIGRTTDKRPLGCEETDFCIRLAQRSPGTVLVMDHRAMVRHFVSDKRCRFSYFLSRCYAEGISKSQVTASVGSGDGLSNERAYATRTLPLGVLRGVTDVFRGHPSGLGRAGAIIAGLGMTAAGYVGVKMKTATAKPDQAPQFQTT</sequence>